<dbReference type="AlphaFoldDB" id="A0A7C8MUR1"/>
<dbReference type="SUPFAM" id="SSF89372">
    <property type="entry name" value="Fucose-specific lectin"/>
    <property type="match status" value="1"/>
</dbReference>
<dbReference type="Gene3D" id="2.40.10.10">
    <property type="entry name" value="Trypsin-like serine proteases"/>
    <property type="match status" value="2"/>
</dbReference>
<keyword evidence="2" id="KW-1185">Reference proteome</keyword>
<name>A0A7C8MUR1_9PEZI</name>
<protein>
    <recommendedName>
        <fullName evidence="3">Serine protease</fullName>
    </recommendedName>
</protein>
<proteinExistence type="predicted"/>
<evidence type="ECO:0000313" key="2">
    <source>
        <dbReference type="Proteomes" id="UP000481858"/>
    </source>
</evidence>
<dbReference type="SUPFAM" id="SSF50494">
    <property type="entry name" value="Trypsin-like serine proteases"/>
    <property type="match status" value="1"/>
</dbReference>
<reference evidence="1 2" key="1">
    <citation type="submission" date="2019-12" db="EMBL/GenBank/DDBJ databases">
        <title>Draft genome sequence of the ascomycete Xylaria multiplex DSM 110363.</title>
        <authorList>
            <person name="Buettner E."/>
            <person name="Kellner H."/>
        </authorList>
    </citation>
    <scope>NUCLEOTIDE SEQUENCE [LARGE SCALE GENOMIC DNA]</scope>
    <source>
        <strain evidence="1 2">DSM 110363</strain>
    </source>
</reference>
<comment type="caution">
    <text evidence="1">The sequence shown here is derived from an EMBL/GenBank/DDBJ whole genome shotgun (WGS) entry which is preliminary data.</text>
</comment>
<gene>
    <name evidence="1" type="ORF">GQX73_g7584</name>
</gene>
<accession>A0A7C8MUR1</accession>
<dbReference type="Proteomes" id="UP000481858">
    <property type="component" value="Unassembled WGS sequence"/>
</dbReference>
<dbReference type="OrthoDB" id="5367135at2759"/>
<dbReference type="InterPro" id="IPR043504">
    <property type="entry name" value="Peptidase_S1_PA_chymotrypsin"/>
</dbReference>
<sequence length="714" mass="80084">MTSPIQILARNMEAAATAPSEDDENVYLLEESEGELVQQLWVNNEPKIKTLVTEGVMKNTPALYLIDKSRALPKRLIFFLDDSQHFKCVEYNEDDEEWEDTPFSDELSKIDVHPTTQMSGVSNEWGMMIILETKPGRLEVLVGSENKWLIIGTIPIQTSPGAAHMVLDYQEKIHLFCFGNDDQIHHLIQPYGEQGWKASIVKNSKLEVAPSRIVAFPREDESSFDLYILLSNSQLIRIEFEGDKTDLGVASAPQWVRLSPEFWSEKYLKEPEVVIGNGTNIENLHIKKTFIVKLTFNQPTACSGTGFFVNIPRPNVEGDKKERTMFPRIILTAAHNLIGNDKQLSRDLEIEYCVANDRDDKESFANNTMKVTNDQIFISEKYKDNPGPHNSMHDWGFLILGEEPYPRGFGLSLLFSLTDQDMSERSLLRRVLQKNGVHILGHSDAGDNQITSGPGIISTTGEIEYEAETKKGISGSPVWVPYEGLATVIAIHAYGPERSRRSRGTRISFGLLQELYSQARLVYFSRALKAVRVPIPKPGVVNYFPKGVYLHFPCINSRAKVHYGNIGLHTTFDIIPALTHPSPSATVQHAFLLHEAGGNGNDKMRWVLWNVETNKVTAIDHIHPACLVELIPGKQSTKSFQVAIPKVTGKNKTVILLLGAQRLQIEDEELGIPAVSSEVSMVEINCMQVPPKLKDHQFNHFRFESVGAGPKPVP</sequence>
<dbReference type="InParanoid" id="A0A7C8MUR1"/>
<evidence type="ECO:0008006" key="3">
    <source>
        <dbReference type="Google" id="ProtNLM"/>
    </source>
</evidence>
<dbReference type="InterPro" id="IPR009003">
    <property type="entry name" value="Peptidase_S1_PA"/>
</dbReference>
<dbReference type="EMBL" id="WUBL01000100">
    <property type="protein sequence ID" value="KAF2965994.1"/>
    <property type="molecule type" value="Genomic_DNA"/>
</dbReference>
<dbReference type="Gene3D" id="2.120.10.70">
    <property type="entry name" value="Fucose-specific lectin"/>
    <property type="match status" value="1"/>
</dbReference>
<organism evidence="1 2">
    <name type="scientific">Xylaria multiplex</name>
    <dbReference type="NCBI Taxonomy" id="323545"/>
    <lineage>
        <taxon>Eukaryota</taxon>
        <taxon>Fungi</taxon>
        <taxon>Dikarya</taxon>
        <taxon>Ascomycota</taxon>
        <taxon>Pezizomycotina</taxon>
        <taxon>Sordariomycetes</taxon>
        <taxon>Xylariomycetidae</taxon>
        <taxon>Xylariales</taxon>
        <taxon>Xylariaceae</taxon>
        <taxon>Xylaria</taxon>
    </lineage>
</organism>
<evidence type="ECO:0000313" key="1">
    <source>
        <dbReference type="EMBL" id="KAF2965994.1"/>
    </source>
</evidence>